<organism evidence="7">
    <name type="scientific">Terrestrivirus sp</name>
    <dbReference type="NCBI Taxonomy" id="2487775"/>
    <lineage>
        <taxon>Viruses</taxon>
        <taxon>Varidnaviria</taxon>
        <taxon>Bamfordvirae</taxon>
        <taxon>Nucleocytoviricota</taxon>
        <taxon>Megaviricetes</taxon>
        <taxon>Imitervirales</taxon>
        <taxon>Mimiviridae</taxon>
        <taxon>Klosneuvirinae</taxon>
    </lineage>
</organism>
<evidence type="ECO:0000256" key="2">
    <source>
        <dbReference type="ARBA" id="ARBA00012486"/>
    </source>
</evidence>
<feature type="domain" description="UBC core" evidence="6">
    <location>
        <begin position="5"/>
        <end position="152"/>
    </location>
</feature>
<evidence type="ECO:0000256" key="5">
    <source>
        <dbReference type="PROSITE-ProRule" id="PRU10133"/>
    </source>
</evidence>
<proteinExistence type="predicted"/>
<feature type="active site" description="Glycyl thioester intermediate" evidence="5">
    <location>
        <position position="90"/>
    </location>
</feature>
<dbReference type="UniPathway" id="UPA00143"/>
<dbReference type="EC" id="2.3.2.23" evidence="2"/>
<keyword evidence="3" id="KW-0808">Transferase</keyword>
<accession>A0A3G4ZLD3</accession>
<comment type="pathway">
    <text evidence="1">Protein modification; protein ubiquitination.</text>
</comment>
<dbReference type="SUPFAM" id="SSF54495">
    <property type="entry name" value="UBC-like"/>
    <property type="match status" value="1"/>
</dbReference>
<gene>
    <name evidence="7" type="ORF">Terrestrivirus2_168</name>
</gene>
<sequence length="162" mass="18605">MSVSLARKRIQKEIEKLKTTDKVQGLEVFTVKTNQHHAIMRITGADNTPYANGQFYIEFFFPDEYPSVPPKARFLTKIYHPNIDKIGRICLDTLKDQWSAALQLRTIGLSIMGLLSQPNCDDPLDQSVASKFRNDRKEAEKIATEQTIIYAHENQKLFIDFS</sequence>
<dbReference type="Gene3D" id="3.10.110.10">
    <property type="entry name" value="Ubiquitin Conjugating Enzyme"/>
    <property type="match status" value="1"/>
</dbReference>
<evidence type="ECO:0000313" key="7">
    <source>
        <dbReference type="EMBL" id="AYV75660.1"/>
    </source>
</evidence>
<evidence type="ECO:0000256" key="3">
    <source>
        <dbReference type="ARBA" id="ARBA00022679"/>
    </source>
</evidence>
<dbReference type="PROSITE" id="PS50127">
    <property type="entry name" value="UBC_2"/>
    <property type="match status" value="1"/>
</dbReference>
<name>A0A3G4ZLD3_9VIRU</name>
<protein>
    <recommendedName>
        <fullName evidence="2">E2 ubiquitin-conjugating enzyme</fullName>
        <ecNumber evidence="2">2.3.2.23</ecNumber>
    </recommendedName>
</protein>
<dbReference type="GO" id="GO:0061631">
    <property type="term" value="F:ubiquitin conjugating enzyme activity"/>
    <property type="evidence" value="ECO:0007669"/>
    <property type="project" value="UniProtKB-EC"/>
</dbReference>
<dbReference type="PANTHER" id="PTHR24068">
    <property type="entry name" value="UBIQUITIN-CONJUGATING ENZYME E2"/>
    <property type="match status" value="1"/>
</dbReference>
<dbReference type="InterPro" id="IPR016135">
    <property type="entry name" value="UBQ-conjugating_enzyme/RWD"/>
</dbReference>
<keyword evidence="4" id="KW-0833">Ubl conjugation pathway</keyword>
<dbReference type="InterPro" id="IPR023313">
    <property type="entry name" value="UBQ-conjugating_AS"/>
</dbReference>
<evidence type="ECO:0000256" key="1">
    <source>
        <dbReference type="ARBA" id="ARBA00004906"/>
    </source>
</evidence>
<dbReference type="InterPro" id="IPR000608">
    <property type="entry name" value="UBC"/>
</dbReference>
<dbReference type="EMBL" id="MK071980">
    <property type="protein sequence ID" value="AYV75660.1"/>
    <property type="molecule type" value="Genomic_DNA"/>
</dbReference>
<dbReference type="PROSITE" id="PS00183">
    <property type="entry name" value="UBC_1"/>
    <property type="match status" value="1"/>
</dbReference>
<dbReference type="Pfam" id="PF00179">
    <property type="entry name" value="UQ_con"/>
    <property type="match status" value="1"/>
</dbReference>
<reference evidence="7" key="1">
    <citation type="submission" date="2018-10" db="EMBL/GenBank/DDBJ databases">
        <title>Hidden diversity of soil giant viruses.</title>
        <authorList>
            <person name="Schulz F."/>
            <person name="Alteio L."/>
            <person name="Goudeau D."/>
            <person name="Ryan E.M."/>
            <person name="Malmstrom R.R."/>
            <person name="Blanchard J."/>
            <person name="Woyke T."/>
        </authorList>
    </citation>
    <scope>NUCLEOTIDE SEQUENCE</scope>
    <source>
        <strain evidence="7">TEV1</strain>
    </source>
</reference>
<dbReference type="GO" id="GO:0016567">
    <property type="term" value="P:protein ubiquitination"/>
    <property type="evidence" value="ECO:0007669"/>
    <property type="project" value="UniProtKB-UniPathway"/>
</dbReference>
<dbReference type="SMART" id="SM00212">
    <property type="entry name" value="UBCc"/>
    <property type="match status" value="1"/>
</dbReference>
<evidence type="ECO:0000256" key="4">
    <source>
        <dbReference type="ARBA" id="ARBA00022786"/>
    </source>
</evidence>
<evidence type="ECO:0000259" key="6">
    <source>
        <dbReference type="PROSITE" id="PS50127"/>
    </source>
</evidence>